<accession>A0A183U8M6</accession>
<evidence type="ECO:0000313" key="3">
    <source>
        <dbReference type="WBParaSite" id="TCNE_0000484601-mRNA-1"/>
    </source>
</evidence>
<dbReference type="Proteomes" id="UP000050794">
    <property type="component" value="Unassembled WGS sequence"/>
</dbReference>
<evidence type="ECO:0000313" key="1">
    <source>
        <dbReference type="EMBL" id="VDM32785.1"/>
    </source>
</evidence>
<organism evidence="2 3">
    <name type="scientific">Toxocara canis</name>
    <name type="common">Canine roundworm</name>
    <dbReference type="NCBI Taxonomy" id="6265"/>
    <lineage>
        <taxon>Eukaryota</taxon>
        <taxon>Metazoa</taxon>
        <taxon>Ecdysozoa</taxon>
        <taxon>Nematoda</taxon>
        <taxon>Chromadorea</taxon>
        <taxon>Rhabditida</taxon>
        <taxon>Spirurina</taxon>
        <taxon>Ascaridomorpha</taxon>
        <taxon>Ascaridoidea</taxon>
        <taxon>Toxocaridae</taxon>
        <taxon>Toxocara</taxon>
    </lineage>
</organism>
<sequence>MTRRRLRRSLDNQPSPLNILKLSDIVVPENALYSVSFDFEANSPQGLLVVRSAGVYRSR</sequence>
<protein>
    <submittedName>
        <fullName evidence="3">Serine protease</fullName>
    </submittedName>
</protein>
<dbReference type="EMBL" id="UYWY01009476">
    <property type="protein sequence ID" value="VDM32785.1"/>
    <property type="molecule type" value="Genomic_DNA"/>
</dbReference>
<dbReference type="AlphaFoldDB" id="A0A183U8M6"/>
<gene>
    <name evidence="1" type="ORF">TCNE_LOCUS4847</name>
</gene>
<evidence type="ECO:0000313" key="2">
    <source>
        <dbReference type="Proteomes" id="UP000050794"/>
    </source>
</evidence>
<reference evidence="1 2" key="2">
    <citation type="submission" date="2018-11" db="EMBL/GenBank/DDBJ databases">
        <authorList>
            <consortium name="Pathogen Informatics"/>
        </authorList>
    </citation>
    <scope>NUCLEOTIDE SEQUENCE [LARGE SCALE GENOMIC DNA]</scope>
</reference>
<reference evidence="3" key="1">
    <citation type="submission" date="2016-06" db="UniProtKB">
        <authorList>
            <consortium name="WormBaseParasite"/>
        </authorList>
    </citation>
    <scope>IDENTIFICATION</scope>
</reference>
<proteinExistence type="predicted"/>
<dbReference type="WBParaSite" id="TCNE_0000484601-mRNA-1">
    <property type="protein sequence ID" value="TCNE_0000484601-mRNA-1"/>
    <property type="gene ID" value="TCNE_0000484601"/>
</dbReference>
<keyword evidence="2" id="KW-1185">Reference proteome</keyword>
<name>A0A183U8M6_TOXCA</name>